<dbReference type="EMBL" id="MGHF01000009">
    <property type="protein sequence ID" value="OGM64200.1"/>
    <property type="molecule type" value="Genomic_DNA"/>
</dbReference>
<dbReference type="STRING" id="1802519.A2961_03580"/>
<protein>
    <recommendedName>
        <fullName evidence="4">HIT domain-containing protein</fullName>
    </recommendedName>
</protein>
<evidence type="ECO:0000256" key="3">
    <source>
        <dbReference type="PROSITE-ProRule" id="PRU00464"/>
    </source>
</evidence>
<dbReference type="AlphaFoldDB" id="A0A1F8BJR3"/>
<reference evidence="5 6" key="1">
    <citation type="journal article" date="2016" name="Nat. Commun.">
        <title>Thousands of microbial genomes shed light on interconnected biogeochemical processes in an aquifer system.</title>
        <authorList>
            <person name="Anantharaman K."/>
            <person name="Brown C.T."/>
            <person name="Hug L.A."/>
            <person name="Sharon I."/>
            <person name="Castelle C.J."/>
            <person name="Probst A.J."/>
            <person name="Thomas B.C."/>
            <person name="Singh A."/>
            <person name="Wilkins M.J."/>
            <person name="Karaoz U."/>
            <person name="Brodie E.L."/>
            <person name="Williams K.H."/>
            <person name="Hubbard S.S."/>
            <person name="Banfield J.F."/>
        </authorList>
    </citation>
    <scope>NUCLEOTIDE SEQUENCE [LARGE SCALE GENOMIC DNA]</scope>
</reference>
<dbReference type="PANTHER" id="PTHR23089">
    <property type="entry name" value="HISTIDINE TRIAD HIT PROTEIN"/>
    <property type="match status" value="1"/>
</dbReference>
<dbReference type="InterPro" id="IPR036265">
    <property type="entry name" value="HIT-like_sf"/>
</dbReference>
<evidence type="ECO:0000256" key="1">
    <source>
        <dbReference type="PIRSR" id="PIRSR601310-1"/>
    </source>
</evidence>
<gene>
    <name evidence="5" type="ORF">A2961_03580</name>
</gene>
<feature type="domain" description="HIT" evidence="4">
    <location>
        <begin position="5"/>
        <end position="108"/>
    </location>
</feature>
<sequence length="110" mass="12645">MKDCVFCKIVKGELPSTKEYEDKDVLVFQNIKPAAETHLLIVPKKHKSSFMDLSGSDISSMFEVAQKLIKDKKLSDGYKLVFNGGKFQFVPHIHWHLLAGKFEKDFEEKL</sequence>
<evidence type="ECO:0000313" key="5">
    <source>
        <dbReference type="EMBL" id="OGM64200.1"/>
    </source>
</evidence>
<name>A0A1F8BJR3_9BACT</name>
<feature type="active site" description="Tele-AMP-histidine intermediate" evidence="1">
    <location>
        <position position="94"/>
    </location>
</feature>
<dbReference type="InterPro" id="IPR001310">
    <property type="entry name" value="Histidine_triad_HIT"/>
</dbReference>
<proteinExistence type="predicted"/>
<dbReference type="Gene3D" id="3.30.428.10">
    <property type="entry name" value="HIT-like"/>
    <property type="match status" value="1"/>
</dbReference>
<dbReference type="PROSITE" id="PS51084">
    <property type="entry name" value="HIT_2"/>
    <property type="match status" value="1"/>
</dbReference>
<feature type="short sequence motif" description="Histidine triad motif" evidence="2 3">
    <location>
        <begin position="92"/>
        <end position="96"/>
    </location>
</feature>
<evidence type="ECO:0000313" key="6">
    <source>
        <dbReference type="Proteomes" id="UP000177082"/>
    </source>
</evidence>
<comment type="caution">
    <text evidence="5">The sequence shown here is derived from an EMBL/GenBank/DDBJ whole genome shotgun (WGS) entry which is preliminary data.</text>
</comment>
<organism evidence="5 6">
    <name type="scientific">Candidatus Woesebacteria bacterium RIFCSPLOWO2_01_FULL_39_21</name>
    <dbReference type="NCBI Taxonomy" id="1802519"/>
    <lineage>
        <taxon>Bacteria</taxon>
        <taxon>Candidatus Woeseibacteriota</taxon>
    </lineage>
</organism>
<dbReference type="PRINTS" id="PR00332">
    <property type="entry name" value="HISTRIAD"/>
</dbReference>
<evidence type="ECO:0000256" key="2">
    <source>
        <dbReference type="PIRSR" id="PIRSR601310-3"/>
    </source>
</evidence>
<dbReference type="Proteomes" id="UP000177082">
    <property type="component" value="Unassembled WGS sequence"/>
</dbReference>
<accession>A0A1F8BJR3</accession>
<dbReference type="InterPro" id="IPR011146">
    <property type="entry name" value="HIT-like"/>
</dbReference>
<dbReference type="Pfam" id="PF11969">
    <property type="entry name" value="DcpS_C"/>
    <property type="match status" value="1"/>
</dbReference>
<evidence type="ECO:0000259" key="4">
    <source>
        <dbReference type="PROSITE" id="PS51084"/>
    </source>
</evidence>
<dbReference type="GO" id="GO:0003824">
    <property type="term" value="F:catalytic activity"/>
    <property type="evidence" value="ECO:0007669"/>
    <property type="project" value="InterPro"/>
</dbReference>
<dbReference type="SUPFAM" id="SSF54197">
    <property type="entry name" value="HIT-like"/>
    <property type="match status" value="1"/>
</dbReference>